<comment type="caution">
    <text evidence="1">The sequence shown here is derived from an EMBL/GenBank/DDBJ whole genome shotgun (WGS) entry which is preliminary data.</text>
</comment>
<organism evidence="1 2">
    <name type="scientific">Roseibium aggregatum (strain ATCC 25650 / DSM 13394 / JCM 20685 / NBRC 16684 / NCIMB 2208 / IAM 12614 / B1)</name>
    <name type="common">Stappia aggregata</name>
    <dbReference type="NCBI Taxonomy" id="384765"/>
    <lineage>
        <taxon>Bacteria</taxon>
        <taxon>Pseudomonadati</taxon>
        <taxon>Pseudomonadota</taxon>
        <taxon>Alphaproteobacteria</taxon>
        <taxon>Hyphomicrobiales</taxon>
        <taxon>Stappiaceae</taxon>
        <taxon>Roseibium</taxon>
    </lineage>
</organism>
<dbReference type="EMBL" id="AAUW01000017">
    <property type="protein sequence ID" value="EAV42030.1"/>
    <property type="molecule type" value="Genomic_DNA"/>
</dbReference>
<evidence type="ECO:0000313" key="2">
    <source>
        <dbReference type="Proteomes" id="UP000004848"/>
    </source>
</evidence>
<evidence type="ECO:0000313" key="1">
    <source>
        <dbReference type="EMBL" id="EAV42030.1"/>
    </source>
</evidence>
<dbReference type="Proteomes" id="UP000004848">
    <property type="component" value="Unassembled WGS sequence"/>
</dbReference>
<dbReference type="AlphaFoldDB" id="A0NZ29"/>
<accession>A0NZ29</accession>
<gene>
    <name evidence="1" type="ORF">SIAM614_25462</name>
</gene>
<proteinExistence type="predicted"/>
<protein>
    <submittedName>
        <fullName evidence="1">Uncharacterized protein</fullName>
    </submittedName>
</protein>
<sequence length="64" mass="7250">MHLLGYLNHAGAASRPRPFRKFCYKIEGYPAGGSRSPKVDRFKDVQASLPPLNNARCFRPFDRA</sequence>
<name>A0NZ29_ROSAI</name>
<reference evidence="1 2" key="1">
    <citation type="submission" date="2006-05" db="EMBL/GenBank/DDBJ databases">
        <authorList>
            <person name="King G."/>
            <person name="Ferriera S."/>
            <person name="Johnson J."/>
            <person name="Kravitz S."/>
            <person name="Beeson K."/>
            <person name="Sutton G."/>
            <person name="Rogers Y.-H."/>
            <person name="Friedman R."/>
            <person name="Frazier M."/>
            <person name="Venter J.C."/>
        </authorList>
    </citation>
    <scope>NUCLEOTIDE SEQUENCE [LARGE SCALE GENOMIC DNA]</scope>
    <source>
        <strain evidence="2">ATCC 25650 / DSM 13394 / JCM 20685 / NBRC 16684 / NCIMB 2208 / IAM 12614 / B1</strain>
    </source>
</reference>